<evidence type="ECO:0000313" key="3">
    <source>
        <dbReference type="Proteomes" id="UP001590951"/>
    </source>
</evidence>
<evidence type="ECO:0000313" key="2">
    <source>
        <dbReference type="EMBL" id="KAL2058165.1"/>
    </source>
</evidence>
<comment type="caution">
    <text evidence="2">The sequence shown here is derived from an EMBL/GenBank/DDBJ whole genome shotgun (WGS) entry which is preliminary data.</text>
</comment>
<dbReference type="EMBL" id="JBHFEH010000003">
    <property type="protein sequence ID" value="KAL2058165.1"/>
    <property type="molecule type" value="Genomic_DNA"/>
</dbReference>
<keyword evidence="3" id="KW-1185">Reference proteome</keyword>
<protein>
    <submittedName>
        <fullName evidence="2">Uncharacterized protein</fullName>
    </submittedName>
</protein>
<name>A0ABR4BKA2_9LECA</name>
<evidence type="ECO:0000256" key="1">
    <source>
        <dbReference type="SAM" id="MobiDB-lite"/>
    </source>
</evidence>
<feature type="region of interest" description="Disordered" evidence="1">
    <location>
        <begin position="1"/>
        <end position="29"/>
    </location>
</feature>
<proteinExistence type="predicted"/>
<gene>
    <name evidence="2" type="ORF">ABVK25_001783</name>
</gene>
<organism evidence="2 3">
    <name type="scientific">Lepraria finkii</name>
    <dbReference type="NCBI Taxonomy" id="1340010"/>
    <lineage>
        <taxon>Eukaryota</taxon>
        <taxon>Fungi</taxon>
        <taxon>Dikarya</taxon>
        <taxon>Ascomycota</taxon>
        <taxon>Pezizomycotina</taxon>
        <taxon>Lecanoromycetes</taxon>
        <taxon>OSLEUM clade</taxon>
        <taxon>Lecanoromycetidae</taxon>
        <taxon>Lecanorales</taxon>
        <taxon>Lecanorineae</taxon>
        <taxon>Stereocaulaceae</taxon>
        <taxon>Lepraria</taxon>
    </lineage>
</organism>
<dbReference type="Proteomes" id="UP001590951">
    <property type="component" value="Unassembled WGS sequence"/>
</dbReference>
<accession>A0ABR4BKA2</accession>
<reference evidence="2 3" key="1">
    <citation type="submission" date="2024-09" db="EMBL/GenBank/DDBJ databases">
        <title>Rethinking Asexuality: The Enigmatic Case of Functional Sexual Genes in Lepraria (Stereocaulaceae).</title>
        <authorList>
            <person name="Doellman M."/>
            <person name="Sun Y."/>
            <person name="Barcenas-Pena A."/>
            <person name="Lumbsch H.T."/>
            <person name="Grewe F."/>
        </authorList>
    </citation>
    <scope>NUCLEOTIDE SEQUENCE [LARGE SCALE GENOMIC DNA]</scope>
    <source>
        <strain evidence="2 3">Grewe 0041</strain>
    </source>
</reference>
<sequence>MPRTQHQGTQTQNQSTNPHNSSNAPNTQFTYRIPNTPYILYLFEIGEIIPFDPLQDVYWTLINYVQDEVDAGLPSTVPPILTP</sequence>